<sequence>MIKCVILDDEFPMLTYLQALCRELGNVDVIKSYNSPLKFLGDLENLDFDTCILDINMPGINGLELAEKLAGKAIIFSTAYKDYAAEAFDLDAVDYLRKPYQLERLEKAFDKAQAWLSNKNQVSAVYVELNTNLGKSRMNTNDIAYITVAENDRRGVATFSARQI</sequence>
<dbReference type="EMBL" id="JACOIK010000015">
    <property type="protein sequence ID" value="MBD1434836.1"/>
    <property type="molecule type" value="Genomic_DNA"/>
</dbReference>
<dbReference type="PROSITE" id="PS50110">
    <property type="entry name" value="RESPONSE_REGULATORY"/>
    <property type="match status" value="1"/>
</dbReference>
<evidence type="ECO:0000259" key="7">
    <source>
        <dbReference type="PROSITE" id="PS50110"/>
    </source>
</evidence>
<dbReference type="InterPro" id="IPR039420">
    <property type="entry name" value="WalR-like"/>
</dbReference>
<dbReference type="InterPro" id="IPR011006">
    <property type="entry name" value="CheY-like_superfamily"/>
</dbReference>
<evidence type="ECO:0000256" key="3">
    <source>
        <dbReference type="ARBA" id="ARBA00023015"/>
    </source>
</evidence>
<keyword evidence="4" id="KW-0238">DNA-binding</keyword>
<dbReference type="RefSeq" id="WP_190995691.1">
    <property type="nucleotide sequence ID" value="NZ_JACOIK010000015.1"/>
</dbReference>
<gene>
    <name evidence="8" type="ORF">H8B06_18580</name>
</gene>
<proteinExistence type="predicted"/>
<evidence type="ECO:0000256" key="5">
    <source>
        <dbReference type="ARBA" id="ARBA00023163"/>
    </source>
</evidence>
<evidence type="ECO:0000256" key="1">
    <source>
        <dbReference type="ARBA" id="ARBA00022553"/>
    </source>
</evidence>
<evidence type="ECO:0000313" key="8">
    <source>
        <dbReference type="EMBL" id="MBD1434836.1"/>
    </source>
</evidence>
<reference evidence="8 9" key="1">
    <citation type="submission" date="2020-08" db="EMBL/GenBank/DDBJ databases">
        <title>Sphingobacterium sp. DN00404 isolated from aquaculture water.</title>
        <authorList>
            <person name="Zhang M."/>
        </authorList>
    </citation>
    <scope>NUCLEOTIDE SEQUENCE [LARGE SCALE GENOMIC DNA]</scope>
    <source>
        <strain evidence="8 9">DN00404</strain>
    </source>
</reference>
<dbReference type="SMART" id="SM00448">
    <property type="entry name" value="REC"/>
    <property type="match status" value="1"/>
</dbReference>
<dbReference type="PANTHER" id="PTHR48111:SF1">
    <property type="entry name" value="TWO-COMPONENT RESPONSE REGULATOR ORR33"/>
    <property type="match status" value="1"/>
</dbReference>
<organism evidence="8 9">
    <name type="scientific">Sphingobacterium micropteri</name>
    <dbReference type="NCBI Taxonomy" id="2763501"/>
    <lineage>
        <taxon>Bacteria</taxon>
        <taxon>Pseudomonadati</taxon>
        <taxon>Bacteroidota</taxon>
        <taxon>Sphingobacteriia</taxon>
        <taxon>Sphingobacteriales</taxon>
        <taxon>Sphingobacteriaceae</taxon>
        <taxon>Sphingobacterium</taxon>
    </lineage>
</organism>
<evidence type="ECO:0000256" key="6">
    <source>
        <dbReference type="PROSITE-ProRule" id="PRU00169"/>
    </source>
</evidence>
<dbReference type="Pfam" id="PF00072">
    <property type="entry name" value="Response_reg"/>
    <property type="match status" value="1"/>
</dbReference>
<dbReference type="SUPFAM" id="SSF52172">
    <property type="entry name" value="CheY-like"/>
    <property type="match status" value="1"/>
</dbReference>
<keyword evidence="5" id="KW-0804">Transcription</keyword>
<keyword evidence="3" id="KW-0805">Transcription regulation</keyword>
<keyword evidence="9" id="KW-1185">Reference proteome</keyword>
<accession>A0ABR7YUJ4</accession>
<feature type="domain" description="Response regulatory" evidence="7">
    <location>
        <begin position="3"/>
        <end position="113"/>
    </location>
</feature>
<dbReference type="InterPro" id="IPR001789">
    <property type="entry name" value="Sig_transdc_resp-reg_receiver"/>
</dbReference>
<dbReference type="Gene3D" id="3.40.50.2300">
    <property type="match status" value="1"/>
</dbReference>
<comment type="caution">
    <text evidence="8">The sequence shown here is derived from an EMBL/GenBank/DDBJ whole genome shotgun (WGS) entry which is preliminary data.</text>
</comment>
<keyword evidence="1 6" id="KW-0597">Phosphoprotein</keyword>
<dbReference type="Proteomes" id="UP000602759">
    <property type="component" value="Unassembled WGS sequence"/>
</dbReference>
<dbReference type="PANTHER" id="PTHR48111">
    <property type="entry name" value="REGULATOR OF RPOS"/>
    <property type="match status" value="1"/>
</dbReference>
<evidence type="ECO:0000256" key="4">
    <source>
        <dbReference type="ARBA" id="ARBA00023125"/>
    </source>
</evidence>
<protein>
    <submittedName>
        <fullName evidence="8">Response regulator</fullName>
    </submittedName>
</protein>
<evidence type="ECO:0000313" key="9">
    <source>
        <dbReference type="Proteomes" id="UP000602759"/>
    </source>
</evidence>
<name>A0ABR7YUJ4_9SPHI</name>
<evidence type="ECO:0000256" key="2">
    <source>
        <dbReference type="ARBA" id="ARBA00023012"/>
    </source>
</evidence>
<keyword evidence="2" id="KW-0902">Two-component regulatory system</keyword>
<feature type="modified residue" description="4-aspartylphosphate" evidence="6">
    <location>
        <position position="54"/>
    </location>
</feature>